<organism evidence="2 3">
    <name type="scientific">Cupriavidus nantongensis</name>
    <dbReference type="NCBI Taxonomy" id="1796606"/>
    <lineage>
        <taxon>Bacteria</taxon>
        <taxon>Pseudomonadati</taxon>
        <taxon>Pseudomonadota</taxon>
        <taxon>Betaproteobacteria</taxon>
        <taxon>Burkholderiales</taxon>
        <taxon>Burkholderiaceae</taxon>
        <taxon>Cupriavidus</taxon>
    </lineage>
</organism>
<proteinExistence type="predicted"/>
<dbReference type="Proteomes" id="UP000075238">
    <property type="component" value="Chromosome 2"/>
</dbReference>
<dbReference type="SUPFAM" id="SSF89796">
    <property type="entry name" value="CoA-transferase family III (CaiB/BaiF)"/>
    <property type="match status" value="1"/>
</dbReference>
<dbReference type="PANTHER" id="PTHR48207">
    <property type="entry name" value="SUCCINATE--HYDROXYMETHYLGLUTARATE COA-TRANSFERASE"/>
    <property type="match status" value="1"/>
</dbReference>
<dbReference type="InterPro" id="IPR023606">
    <property type="entry name" value="CoA-Trfase_III_dom_1_sf"/>
</dbReference>
<protein>
    <recommendedName>
        <fullName evidence="4">Acyl-CoA transferase</fullName>
    </recommendedName>
</protein>
<evidence type="ECO:0000256" key="1">
    <source>
        <dbReference type="ARBA" id="ARBA00022679"/>
    </source>
</evidence>
<evidence type="ECO:0000313" key="2">
    <source>
        <dbReference type="EMBL" id="AMR82067.1"/>
    </source>
</evidence>
<keyword evidence="3" id="KW-1185">Reference proteome</keyword>
<dbReference type="InterPro" id="IPR003673">
    <property type="entry name" value="CoA-Trfase_fam_III"/>
</dbReference>
<evidence type="ECO:0008006" key="4">
    <source>
        <dbReference type="Google" id="ProtNLM"/>
    </source>
</evidence>
<dbReference type="PANTHER" id="PTHR48207:SF3">
    <property type="entry name" value="SUCCINATE--HYDROXYMETHYLGLUTARATE COA-TRANSFERASE"/>
    <property type="match status" value="1"/>
</dbReference>
<dbReference type="InterPro" id="IPR050483">
    <property type="entry name" value="CoA-transferase_III_domain"/>
</dbReference>
<dbReference type="Gene3D" id="3.40.50.10540">
    <property type="entry name" value="Crotonobetainyl-coa:carnitine coa-transferase, domain 1"/>
    <property type="match status" value="1"/>
</dbReference>
<dbReference type="Gene3D" id="3.30.1540.10">
    <property type="entry name" value="formyl-coa transferase, domain 3"/>
    <property type="match status" value="1"/>
</dbReference>
<reference evidence="2 3" key="1">
    <citation type="submission" date="2016-03" db="EMBL/GenBank/DDBJ databases">
        <title>Complete genome sequence of a novel chlorpyrifos degrading bacterium, Cupriavidus nantongensis sp. X1.</title>
        <authorList>
            <person name="Fang L."/>
        </authorList>
    </citation>
    <scope>NUCLEOTIDE SEQUENCE [LARGE SCALE GENOMIC DNA]</scope>
    <source>
        <strain evidence="2 3">X1</strain>
    </source>
</reference>
<dbReference type="RefSeq" id="WP_062803854.1">
    <property type="nucleotide sequence ID" value="NZ_CP014845.1"/>
</dbReference>
<dbReference type="STRING" id="1796606.A2G96_30540"/>
<dbReference type="InterPro" id="IPR044855">
    <property type="entry name" value="CoA-Trfase_III_dom3_sf"/>
</dbReference>
<dbReference type="EMBL" id="CP014845">
    <property type="protein sequence ID" value="AMR82067.1"/>
    <property type="molecule type" value="Genomic_DNA"/>
</dbReference>
<gene>
    <name evidence="2" type="ORF">A2G96_30540</name>
</gene>
<dbReference type="Pfam" id="PF02515">
    <property type="entry name" value="CoA_transf_3"/>
    <property type="match status" value="1"/>
</dbReference>
<accession>A0A142JVF5</accession>
<dbReference type="GO" id="GO:0008410">
    <property type="term" value="F:CoA-transferase activity"/>
    <property type="evidence" value="ECO:0007669"/>
    <property type="project" value="TreeGrafter"/>
</dbReference>
<evidence type="ECO:0000313" key="3">
    <source>
        <dbReference type="Proteomes" id="UP000075238"/>
    </source>
</evidence>
<dbReference type="KEGG" id="cnan:A2G96_30540"/>
<dbReference type="AlphaFoldDB" id="A0A142JVF5"/>
<name>A0A142JVF5_9BURK</name>
<keyword evidence="1" id="KW-0808">Transferase</keyword>
<sequence>MRPLDGLTIIDLTSVVAGPFATQLLAQQGARVIKVEPPEGDRARMLGVIAAPQFSSAHAFLHSGKESVGLDLGKDGGVAMLMQLAGSADVLIHNFRPGVMDRLGLGVAVLHARNPGLVIARISGFGQDGPCRGERAYDPILQAESGMAMRDDNGVPHLLPQYICDKIAGLYAAQAVSAALFERAHSGHGSVVDLSMLEAAVAFGWVDVHARETFRMAPPPSMLATVYRPWATRDGWVVIVMLSQAEFEGWAQALAVPALLDDPRFCDMPSRFRHWDALRELGGKALAALTTDEAVARLRAAGVPCGIARTSPQLGSHEQLAADQFLATHHHASTGPTTLPLPVARFNHTRQQPPGPAPALGEHTRAVLAHFGFTPPQIDAALANGTAHIAQR</sequence>